<proteinExistence type="predicted"/>
<feature type="compositionally biased region" description="Low complexity" evidence="2">
    <location>
        <begin position="1247"/>
        <end position="1260"/>
    </location>
</feature>
<feature type="region of interest" description="Disordered" evidence="2">
    <location>
        <begin position="2253"/>
        <end position="2294"/>
    </location>
</feature>
<dbReference type="OrthoDB" id="372624at2759"/>
<evidence type="ECO:0000256" key="2">
    <source>
        <dbReference type="SAM" id="MobiDB-lite"/>
    </source>
</evidence>
<organism evidence="5 6">
    <name type="scientific">Plasmodium gonderi</name>
    <dbReference type="NCBI Taxonomy" id="77519"/>
    <lineage>
        <taxon>Eukaryota</taxon>
        <taxon>Sar</taxon>
        <taxon>Alveolata</taxon>
        <taxon>Apicomplexa</taxon>
        <taxon>Aconoidasida</taxon>
        <taxon>Haemosporida</taxon>
        <taxon>Plasmodiidae</taxon>
        <taxon>Plasmodium</taxon>
        <taxon>Plasmodium (Plasmodium)</taxon>
    </lineage>
</organism>
<feature type="compositionally biased region" description="Basic and acidic residues" evidence="2">
    <location>
        <begin position="781"/>
        <end position="793"/>
    </location>
</feature>
<dbReference type="GeneID" id="39749783"/>
<gene>
    <name evidence="5" type="ORF">PGO_133120</name>
</gene>
<keyword evidence="6" id="KW-1185">Reference proteome</keyword>
<feature type="compositionally biased region" description="Polar residues" evidence="2">
    <location>
        <begin position="4129"/>
        <end position="4147"/>
    </location>
</feature>
<protein>
    <recommendedName>
        <fullName evidence="4">HSA domain-containing protein</fullName>
    </recommendedName>
</protein>
<feature type="region of interest" description="Disordered" evidence="2">
    <location>
        <begin position="1239"/>
        <end position="1318"/>
    </location>
</feature>
<dbReference type="RefSeq" id="XP_028545629.1">
    <property type="nucleotide sequence ID" value="XM_028689828.1"/>
</dbReference>
<feature type="compositionally biased region" description="Basic and acidic residues" evidence="2">
    <location>
        <begin position="2253"/>
        <end position="2289"/>
    </location>
</feature>
<feature type="compositionally biased region" description="Low complexity" evidence="2">
    <location>
        <begin position="3528"/>
        <end position="3583"/>
    </location>
</feature>
<feature type="coiled-coil region" evidence="1">
    <location>
        <begin position="4389"/>
        <end position="4428"/>
    </location>
</feature>
<feature type="compositionally biased region" description="Polar residues" evidence="2">
    <location>
        <begin position="4306"/>
        <end position="4324"/>
    </location>
</feature>
<feature type="compositionally biased region" description="Basic and acidic residues" evidence="2">
    <location>
        <begin position="2027"/>
        <end position="2057"/>
    </location>
</feature>
<evidence type="ECO:0000259" key="4">
    <source>
        <dbReference type="PROSITE" id="PS51204"/>
    </source>
</evidence>
<feature type="compositionally biased region" description="Polar residues" evidence="2">
    <location>
        <begin position="3496"/>
        <end position="3516"/>
    </location>
</feature>
<feature type="compositionally biased region" description="Low complexity" evidence="2">
    <location>
        <begin position="4148"/>
        <end position="4178"/>
    </location>
</feature>
<feature type="compositionally biased region" description="Basic and acidic residues" evidence="2">
    <location>
        <begin position="856"/>
        <end position="881"/>
    </location>
</feature>
<feature type="compositionally biased region" description="Polar residues" evidence="2">
    <location>
        <begin position="794"/>
        <end position="827"/>
    </location>
</feature>
<feature type="compositionally biased region" description="Polar residues" evidence="2">
    <location>
        <begin position="4099"/>
        <end position="4114"/>
    </location>
</feature>
<dbReference type="Proteomes" id="UP000195521">
    <property type="component" value="Unassembled WGS sequence"/>
</dbReference>
<keyword evidence="3" id="KW-1133">Transmembrane helix</keyword>
<evidence type="ECO:0000313" key="5">
    <source>
        <dbReference type="EMBL" id="GAW83040.1"/>
    </source>
</evidence>
<feature type="transmembrane region" description="Helical" evidence="3">
    <location>
        <begin position="102"/>
        <end position="125"/>
    </location>
</feature>
<dbReference type="OMA" id="NNEGECN"/>
<dbReference type="EMBL" id="BDQF01000014">
    <property type="protein sequence ID" value="GAW83040.1"/>
    <property type="molecule type" value="Genomic_DNA"/>
</dbReference>
<feature type="domain" description="HSA" evidence="4">
    <location>
        <begin position="1059"/>
        <end position="1132"/>
    </location>
</feature>
<evidence type="ECO:0000256" key="1">
    <source>
        <dbReference type="SAM" id="Coils"/>
    </source>
</evidence>
<feature type="compositionally biased region" description="Low complexity" evidence="2">
    <location>
        <begin position="897"/>
        <end position="923"/>
    </location>
</feature>
<feature type="region of interest" description="Disordered" evidence="2">
    <location>
        <begin position="3474"/>
        <end position="3583"/>
    </location>
</feature>
<dbReference type="Pfam" id="PF07529">
    <property type="entry name" value="HSA"/>
    <property type="match status" value="1"/>
</dbReference>
<feature type="compositionally biased region" description="Polar residues" evidence="2">
    <location>
        <begin position="925"/>
        <end position="962"/>
    </location>
</feature>
<feature type="region of interest" description="Disordered" evidence="2">
    <location>
        <begin position="2444"/>
        <end position="2464"/>
    </location>
</feature>
<feature type="region of interest" description="Disordered" evidence="2">
    <location>
        <begin position="2016"/>
        <end position="2070"/>
    </location>
</feature>
<accession>A0A1Y1JLB5</accession>
<feature type="compositionally biased region" description="Basic and acidic residues" evidence="2">
    <location>
        <begin position="1270"/>
        <end position="1289"/>
    </location>
</feature>
<evidence type="ECO:0000313" key="6">
    <source>
        <dbReference type="Proteomes" id="UP000195521"/>
    </source>
</evidence>
<feature type="region of interest" description="Disordered" evidence="2">
    <location>
        <begin position="4099"/>
        <end position="4178"/>
    </location>
</feature>
<feature type="region of interest" description="Disordered" evidence="2">
    <location>
        <begin position="3106"/>
        <end position="3149"/>
    </location>
</feature>
<evidence type="ECO:0000256" key="3">
    <source>
        <dbReference type="SAM" id="Phobius"/>
    </source>
</evidence>
<feature type="compositionally biased region" description="Polar residues" evidence="2">
    <location>
        <begin position="3474"/>
        <end position="3488"/>
    </location>
</feature>
<feature type="compositionally biased region" description="Gly residues" evidence="2">
    <location>
        <begin position="3121"/>
        <end position="3139"/>
    </location>
</feature>
<keyword evidence="3" id="KW-0472">Membrane</keyword>
<keyword evidence="1" id="KW-0175">Coiled coil</keyword>
<feature type="region of interest" description="Disordered" evidence="2">
    <location>
        <begin position="4301"/>
        <end position="4324"/>
    </location>
</feature>
<name>A0A1Y1JLB5_PLAGO</name>
<feature type="compositionally biased region" description="Polar residues" evidence="2">
    <location>
        <begin position="1292"/>
        <end position="1304"/>
    </location>
</feature>
<feature type="compositionally biased region" description="Basic and acidic residues" evidence="2">
    <location>
        <begin position="2444"/>
        <end position="2455"/>
    </location>
</feature>
<feature type="compositionally biased region" description="Basic and acidic residues" evidence="2">
    <location>
        <begin position="963"/>
        <end position="974"/>
    </location>
</feature>
<dbReference type="InterPro" id="IPR014012">
    <property type="entry name" value="HSA_dom"/>
</dbReference>
<keyword evidence="3" id="KW-0812">Transmembrane</keyword>
<feature type="region of interest" description="Disordered" evidence="2">
    <location>
        <begin position="773"/>
        <end position="990"/>
    </location>
</feature>
<reference evidence="6" key="1">
    <citation type="submission" date="2017-04" db="EMBL/GenBank/DDBJ databases">
        <title>Plasmodium gonderi genome.</title>
        <authorList>
            <person name="Arisue N."/>
            <person name="Honma H."/>
            <person name="Kawai S."/>
            <person name="Tougan T."/>
            <person name="Tanabe K."/>
            <person name="Horii T."/>
        </authorList>
    </citation>
    <scope>NUCLEOTIDE SEQUENCE [LARGE SCALE GENOMIC DNA]</scope>
    <source>
        <strain evidence="6">ATCC 30045</strain>
    </source>
</reference>
<dbReference type="PROSITE" id="PS51204">
    <property type="entry name" value="HSA"/>
    <property type="match status" value="1"/>
</dbReference>
<sequence length="4621" mass="531127">MNIDEDIINFTENAVKRYRYYRSNNYKRNVLKCDSYPIKAVKMTIVNYAAREKTTYIIIIRREKALYFIKWFIYLLNCRNYRNYRNRISLVQLPKFQMIHRIIFIFYMKIYIYFYSYLISFRLLYRLLLYKCSTYVAKIFIHNILNKVNGKLKNIFIQDIGKEEGKYKKTCAGKLNKTLETGCILDNYKVENNKLTKLLKKNYYLYFVSSKFYIDNFLCIDQFVHVNATKGNIAKCREEKFRRMCYLGCINNMHVNIGIKRVKEKIPCIITRSNDNEPYATKESYTSGPNENEQTPIIPHLVSKNGEHKKSKTFKKNNKNCLLYHPNWHNEIKKSSRIYPHSINISNSNQNYLNLSVKERDNNSYETSSNSEEVYDDIIYNPFNNLNKHILSKVFIERNTILFIDRLTKKTIKTNIIYYWSTPPPFSQITKDFYKHNIYSAVLMKEHCNSSETIFLICFNIFKIIIHKLKILNFFVILDLCFKVNVLKCDRTRKILLQIIKNICFNNLNILKLYIVIKSATSLNVSQVAEVCYMNRYKNLFPIFLNHFPVVSHVSSEKTDYLILCIIKCPMLFPALNRKRFKSSRSFPYQCILKIRRKFSKSFRLLFIYIIQLNIKRHYKIKFIPISSKVRLKDPLNVFMEDNHKRDIVKINLKYSTGEIHCIIMETPLKCVDNFIVYRKKKRKENHINNTTKQMNMVGINIDIVTAGAIEFLPISETHVKGKICYNLIRNQIDISILVYKYCDISAFKHVHMKTQCVGLSEETYINIVKVGPISNGNKKKTSDSSKGSDNRKSGNNSQSGDSGKSPDNNQSGDTGKSPDNNQSGDSGKSADKSQSGDNGKNRGGSGNNGDDKDDEKDKKKNHEDDKEEKKDDTKENDKKRSGSNGGNEKGGVNARTNGNRNGKTNGNRNGKTNGNRNGKPNGDISGSTNGDISGKTNGDISGKTNGDISGSTNGSMNGNTETRGKNKKGEKGKNKNKSKGENPSGGLLLNQIDAVRDDTVSINNDSPVLNNEKKETIKRKKGNKIGKKNCNNEKNDKYSLNILIAENAYKIIKNGRVYKKTEPVFNFQTHQTFILKEMMWMSIDYYEERRWKKNVSKRFSYQVNNHFEERKKNDKHFISSQISNDIKMFWFFILNEIRPDLVPVDVDHKVKNKNIIKKKFFTSIKKNFKMEEKNLLNNREKISSSINDICNENDNEKLIHQISDIEQNKSNKITAKDSNSNSIFNVARSMFSLNFMSKKKDHQSDSNNINSSNSSNISNGENDPIISAKSKENKNDDSYEPSHEEKGIKNVGNSPSSHSTNMIPSIDKEKAESNTNQIRMDETRIMIYQKYEESLTRLEENVNRELLSRYEYDNRRFCGYSENFRFCENEYSSIINYNDGYMDYYSCSNDYLDLSNHLYIYCLLFISITLIEVDENIFNKNEILLNDDNSAYSDAERELWVPLGGKAKLMKRQNELNGRMNDELNGKLVYTKHEKKRRKKKANENNNYYNNTIDVYEQLEEKEPAQEQKYHLQENERIGEGEEHAKSKDQRKHNKTIKLEIVKQECKSEVEEYDEDVYKEYSMNFSEYQQMEGGDGFHHTGKGNYFSHNMNNMDYYHDNVKHGHKYMLTTVTTSRNSIDVKDLLVIPYSTVDSIINKETSSNTMSEQNLSEHLNEIKQRNVNLYMNNMELYGAKTYPFELQHINRCNKDIHLPLMNLSEYDEHTFFLYLFYLKSAPYIIKKQIKKEKKKRKKYFTDGAAAKKRTPKRRLLNKVEGEKTAEIIEENENFPTNEQQALTQVEEKNMSQLNEANYIAKNENQSFSSKKDEKKNVSIKKLRLTTDCGSKNDINNGETNEINNDEANEINNGETNEINNGEMNEINSGEANEINNGEMNEINIDETNGMNNALGEENAHVEETKEGLNFAEELEEHNLKTWMSKKEEWTNDEVNFLLILTKTYMNYINIDWVKTNWNNSDDYYPIVDSNNNLTVTEKNYMEENLKEKGEKLATNCTEEGIMMHVESSENAESVRHGCSTLDGEEVTQTFDTRPKGTSHADDKDKDNNGTNKNREANTKDDNQINNESSGKLDKERKIHMNKLNETVSNPCKEHKSVYQMVRVQSTENMENAKWPLNDISKNTNHIYNINWNIISLALTSYNKINHVYQIIRTAEDCKDKFFSLIKENMYTSVKCTNLHEENYLKGIKKFKKSSKRLKFMSIFPTPNANSLIGSFNKYMSETIERHRLREKEMSSGCNNNNLVVNPEVEPIDVYQISPRKDTNGELHQMKETNKSEKGMRDNNGEETELNDKNWESTTTPFDENKKYELLNERILDEFSKEDDLLNVNTSLSSNPNNNCTEENTHHRINKCKEELNGTTLFCKNTNLCTNLIKDENIFNNLFTQLSSNSNETSEEDTDCGKDSFFSPSDLDDSMTLDLEKLSPVMSEHLRNNMENKYLFENFKEHYNQQDHQDDSDKLLEKTQNQGSGEDEHYDWLAQMEQMFEGKMRNNVKDKYTHDAQKKLMKGKEKKEDIIQMDDNVKCSEGTKEVDLLLYNEKIRDNENFERTNDESINVEYHNNHKKNNVPLRIEIKSENIEDKNNEMIFNADGCLLLDFDDKDNVYVSNICKNSGNQNLGYSSIYNDKDAKESITQKEESDGFDNLKKWLNSICSNKKNVDEFLSLLKNDYLVKNKNFYKIIQNFLNKIKPIVGYYDNLLDSLNNECSYEFPKNEHMNGFCSEKIDKEFVKFIKKIIDYDKKRKDKSIEKLNSLSINNETYKLNEFFIYAPNESYKTVNDFAQQILNYIPYVDDKKKINIKKIRKRYQCKNLISQILLADYILDELKNFPIKNAYMPSTYSKVYDNLLSEERLKAYKKYISENLQRYNNISKMEKCCTHIYPEQKDKELLLNQHMDTVNYQNETNIKIKNMNDSNAPLDELSQEKDDIKISRNYEHTDLLFNKDSQIIDNVEMWKGRQDGEVHATNHVHIKNEDSTETLTFNKYENNQNVLLPKHVQDVSNMTRTSLSKDEYTKNSNQDVVYMKSDMEKTNLQRQYDEQVEYIKQGEEGNHSLINTMGKNISGQVINTQTHNDNRSLGNTTKDEELKIEIGTNPSSSNDINICYNPYYTTVDNNGKGNGKGSASVRGSGNNNGGGSGGSNGNGSGSCNGKGSDQDNSKDIVPMINEEMEKTDKEWIKKKKLFMFQTKSLNGISNETCNIDKQMQHSTKSEHFFSNRQKSMPIKNIVKTNKITKYKTSIGVSNFSGEIVKSNNSILNYFPSGNNALLNNSTLEKMQMKNDLPMNNFSLEEQNGTYFLEGDTNIENKNYVSHEKMANVHNNSNDMTVLPNVSNGHYTLSHDNDKVIFSNRKQKLFSAKFNSTPNKNTTVENLTNCLANQSVIPVNPIASNHITSNHITSNPIIANSITSNPIIASPITSNPIIANPITSNPIIASPITSNPIITNAITSNPITAIPITDYYMHNQSPSKWNKCLSNVESIKSNVSTIPHQQTQSWSDVQFPTKEDSPSISNNQLRPSPNLNDSNNCNIIGVNNGETIHSSSKSNSSKNNNSKSNNSKSNNSKSNNSKSNNSKSNSQKSNSQKSNNSKNSRTSKNSNLSYSIVHNSTGSCNNTGLNYIGLPAISNPNCEEEKFLSPIHVSPQSRQYIPSNDTKGQIVHNKPSSLCCESMEMNSMKASTNSLINSSCNSRQMEVSSNGSVKKIQNTMNNTLNTENKMYSTYLENQARGGLTIASGSPSSSISKINDDSFSIKSGTPSNYSIGYGTNQALIQEMDANSRILHEQMANNQDILNSDQKYFIDINNKSSNMTNYSYNTISRYSSNNLQNMNSMSSDSRSNIVLNYSHPNFSTVNTNYIPSNPIHNKSNSSPNNGRSAFVHQPTHSISNLVNINNNTLDNVELVNFSNDSFNKNTICLNQNNLINDDNGEKRNLTSVVAKNVTDNSAHLFQTMQQRKIQTDMQNAIPDNHKVQQNYANNSNGVGSSFSNVTSNNIASVAGNYVDTNALSTVSPNAQNTLQHPHVHVNDQKNNYIFSVNERDPNNYTSLKNPGANVQGLSQQPLNQQNLNLNKMNSPNMKHNNGNLQNRKTGGSVNSYVNQMNFILQVLNQLNANSKSHIPSNVNRPETGKTTLEKPGSSKPIMNMPNMSCQSVNQPSFCQPSLIQPSMSQPNMSQPNMSQPNMSQPSMSQPSMSHPIMSQSNINQQNLTAPIFCHPSNNTTQNGNKNMNLPPYDSPSIKGKNAKQVFSDNNINNPNMVNMGVKSNLSKNIIHKMSQKNMFSSQDMIQQKLLQQQQELLQQKLQQQKMQQELFQKVYNDKDNHSNTPQSAFQETPSQCPTDSLMQSDKIRQQKLLQNFQQEQIQKQLQQLHSQQQFQVHQIQQQVHSQQSSSPLKAQQLHTQQMHPHQMHNQQLQQIQMQKLQYQQQELKKHMEQLQQKIPISQQKLQHLYNIKQNILLSEENEKKQKHSMQISIPLNSHVPNMHTLKQINSNDEPVLKENLSNNIGTNVSPSINSNMGSSMGGNMGGNLNESALYIINRKMSNNSNNLSNSENFYNYDSFQHSIPPNKIDVKDMRIHDNKNINDNNILLNPSQSRDICNNSISPHILSNNLFPYISPNSPYKLNYHNKNKMNNNQQQQ</sequence>
<comment type="caution">
    <text evidence="5">The sequence shown here is derived from an EMBL/GenBank/DDBJ whole genome shotgun (WGS) entry which is preliminary data.</text>
</comment>